<proteinExistence type="predicted"/>
<reference evidence="1" key="1">
    <citation type="journal article" date="2020" name="Nature">
        <title>Giant virus diversity and host interactions through global metagenomics.</title>
        <authorList>
            <person name="Schulz F."/>
            <person name="Roux S."/>
            <person name="Paez-Espino D."/>
            <person name="Jungbluth S."/>
            <person name="Walsh D.A."/>
            <person name="Denef V.J."/>
            <person name="McMahon K.D."/>
            <person name="Konstantinidis K.T."/>
            <person name="Eloe-Fadrosh E.A."/>
            <person name="Kyrpides N.C."/>
            <person name="Woyke T."/>
        </authorList>
    </citation>
    <scope>NUCLEOTIDE SEQUENCE</scope>
    <source>
        <strain evidence="1">GVMAG-M-3300023184-18</strain>
    </source>
</reference>
<accession>A0A6C0I1V6</accession>
<sequence length="223" mass="26071">MHVVGTETNAEIDQKEKEKSYLFNIKEKDKLLWAFYIMLNGEDAYKYLKTKFVADKEVRIKSVEKLHKMSNVFKHHKLNKGRIEAELSSDALLTLEGFFGLCVIHNLSALFIKRNCYCELYGVGDSDNPYLIEEFENGIGIHVFKNKESSAEVARDVRKTKWKMENILAPIKSISSYTLSELLEIYNKVMSMSTEPKESKQQQHVKEKKTKQYLYDYICKQFI</sequence>
<protein>
    <submittedName>
        <fullName evidence="1">Uncharacterized protein</fullName>
    </submittedName>
</protein>
<dbReference type="AlphaFoldDB" id="A0A6C0I1V6"/>
<name>A0A6C0I1V6_9ZZZZ</name>
<dbReference type="EMBL" id="MN740077">
    <property type="protein sequence ID" value="QHT86874.1"/>
    <property type="molecule type" value="Genomic_DNA"/>
</dbReference>
<evidence type="ECO:0000313" key="1">
    <source>
        <dbReference type="EMBL" id="QHT86874.1"/>
    </source>
</evidence>
<organism evidence="1">
    <name type="scientific">viral metagenome</name>
    <dbReference type="NCBI Taxonomy" id="1070528"/>
    <lineage>
        <taxon>unclassified sequences</taxon>
        <taxon>metagenomes</taxon>
        <taxon>organismal metagenomes</taxon>
    </lineage>
</organism>